<keyword evidence="1" id="KW-1133">Transmembrane helix</keyword>
<protein>
    <recommendedName>
        <fullName evidence="3">DUF2127 domain-containing protein</fullName>
    </recommendedName>
</protein>
<evidence type="ECO:0008006" key="3">
    <source>
        <dbReference type="Google" id="ProtNLM"/>
    </source>
</evidence>
<feature type="transmembrane region" description="Helical" evidence="1">
    <location>
        <begin position="99"/>
        <end position="119"/>
    </location>
</feature>
<feature type="transmembrane region" description="Helical" evidence="1">
    <location>
        <begin position="125"/>
        <end position="144"/>
    </location>
</feature>
<dbReference type="InterPro" id="IPR021125">
    <property type="entry name" value="DUF2127"/>
</dbReference>
<evidence type="ECO:0000313" key="2">
    <source>
        <dbReference type="EMBL" id="OIQ95670.1"/>
    </source>
</evidence>
<accession>A0A1J5RHV4</accession>
<comment type="caution">
    <text evidence="2">The sequence shown here is derived from an EMBL/GenBank/DDBJ whole genome shotgun (WGS) entry which is preliminary data.</text>
</comment>
<organism evidence="2">
    <name type="scientific">mine drainage metagenome</name>
    <dbReference type="NCBI Taxonomy" id="410659"/>
    <lineage>
        <taxon>unclassified sequences</taxon>
        <taxon>metagenomes</taxon>
        <taxon>ecological metagenomes</taxon>
    </lineage>
</organism>
<evidence type="ECO:0000256" key="1">
    <source>
        <dbReference type="SAM" id="Phobius"/>
    </source>
</evidence>
<keyword evidence="1" id="KW-0812">Transmembrane</keyword>
<feature type="transmembrane region" description="Helical" evidence="1">
    <location>
        <begin position="69"/>
        <end position="87"/>
    </location>
</feature>
<proteinExistence type="predicted"/>
<name>A0A1J5RHV4_9ZZZZ</name>
<reference evidence="2" key="1">
    <citation type="submission" date="2016-10" db="EMBL/GenBank/DDBJ databases">
        <title>Sequence of Gallionella enrichment culture.</title>
        <authorList>
            <person name="Poehlein A."/>
            <person name="Muehling M."/>
            <person name="Daniel R."/>
        </authorList>
    </citation>
    <scope>NUCLEOTIDE SEQUENCE</scope>
</reference>
<dbReference type="EMBL" id="MLJW01000162">
    <property type="protein sequence ID" value="OIQ95670.1"/>
    <property type="molecule type" value="Genomic_DNA"/>
</dbReference>
<dbReference type="Pfam" id="PF09900">
    <property type="entry name" value="DUF2127"/>
    <property type="match status" value="1"/>
</dbReference>
<keyword evidence="1" id="KW-0472">Membrane</keyword>
<dbReference type="AlphaFoldDB" id="A0A1J5RHV4"/>
<sequence>MNFKKGARAIAVLEASKGILVLVAGFGLVKIGREHIAAAAGQWMGLMHIDPMGKYSQLFLRAMSDLSPLKIKVLAAVVLAYACLRFAEAYGLWAERRWAEWFAVLGGAFYLPFEVYAFFNHPGPWRALVFACNLGIVIVMAMALRVSAKTKTRQPDQ</sequence>
<gene>
    <name evidence="2" type="ORF">GALL_223460</name>
</gene>